<evidence type="ECO:0000256" key="2">
    <source>
        <dbReference type="ARBA" id="ARBA00022741"/>
    </source>
</evidence>
<organism evidence="7 8">
    <name type="scientific">Lachnoanaerobaculum orale</name>
    <dbReference type="NCBI Taxonomy" id="979627"/>
    <lineage>
        <taxon>Bacteria</taxon>
        <taxon>Bacillati</taxon>
        <taxon>Bacillota</taxon>
        <taxon>Clostridia</taxon>
        <taxon>Lachnospirales</taxon>
        <taxon>Lachnospiraceae</taxon>
        <taxon>Lachnoanaerobaculum</taxon>
    </lineage>
</organism>
<dbReference type="EMBL" id="RRCM01000002">
    <property type="protein sequence ID" value="RRJ14095.1"/>
    <property type="molecule type" value="Genomic_DNA"/>
</dbReference>
<dbReference type="Proteomes" id="UP000276982">
    <property type="component" value="Unassembled WGS sequence"/>
</dbReference>
<keyword evidence="2" id="KW-0547">Nucleotide-binding</keyword>
<evidence type="ECO:0000313" key="8">
    <source>
        <dbReference type="Proteomes" id="UP000276982"/>
    </source>
</evidence>
<comment type="caution">
    <text evidence="7">The sequence shown here is derived from an EMBL/GenBank/DDBJ whole genome shotgun (WGS) entry which is preliminary data.</text>
</comment>
<feature type="domain" description="Dynamin N-terminal" evidence="6">
    <location>
        <begin position="147"/>
        <end position="318"/>
    </location>
</feature>
<evidence type="ECO:0000256" key="1">
    <source>
        <dbReference type="ARBA" id="ARBA00004370"/>
    </source>
</evidence>
<comment type="subcellular location">
    <subcellularLocation>
        <location evidence="1">Membrane</location>
    </subcellularLocation>
</comment>
<dbReference type="SUPFAM" id="SSF52540">
    <property type="entry name" value="P-loop containing nucleoside triphosphate hydrolases"/>
    <property type="match status" value="1"/>
</dbReference>
<name>A0A3P3PZ47_9FIRM</name>
<evidence type="ECO:0000256" key="5">
    <source>
        <dbReference type="ARBA" id="ARBA00023136"/>
    </source>
</evidence>
<reference evidence="7 8" key="1">
    <citation type="submission" date="2018-11" db="EMBL/GenBank/DDBJ databases">
        <title>Genome sequencing of Lachnoanaerobaculum orale DSM 24553T.</title>
        <authorList>
            <person name="Kook J.-K."/>
            <person name="Park S.-N."/>
            <person name="Lim Y.K."/>
        </authorList>
    </citation>
    <scope>NUCLEOTIDE SEQUENCE [LARGE SCALE GENOMIC DNA]</scope>
    <source>
        <strain evidence="7 8">DSM 24553</strain>
    </source>
</reference>
<accession>A0A3P3PZ47</accession>
<evidence type="ECO:0000256" key="4">
    <source>
        <dbReference type="ARBA" id="ARBA00023134"/>
    </source>
</evidence>
<sequence>MTEFYIGYNPYLVECVFKKNGNELREGKIGSKRKNHRLQALLGELSNWKGLIEEIDNSCDDDKVRVTFRGRKIDFDDLKYALNLYKGKNKFELQFEEAKNDSGISKELDEIMFDIKEKKIPEFTTKNDKGKDIFDSYSEAKNGLFEVSVIATMSSGKSTLINSLLNMELLPSENKACTATICKILDNDTMDHYEATCYADDGITEIYPRQTITLENMKEFNSNDKVTYIDIEGSVPAIPSDKIRLCLRDTPGPNNSRDENHSRLTNNIIKGTNSVVLYVMNATQIAIKDDEQLLRTISNEMRQGGKQSRDRFIFVINKCDALDEERGETVDKLLQNVREYLNEFDITEPTLIPTSARMALLIRKNMRGEGLSRNERNTLNDINDFIEVKELHYEEFATLTPTVKEKLQNKIREYGCDEDKRELEALIHTGIPAVEATIAEYIDKYAYPMKVKDAIKDIVKRLDEINMKAAFEKSIATDVEKLLKVREQIKIAKEKNNQGKYLYDEYKYKINSFKLNSDTETEAQYNVERELNQMVRPYDGKSKIDKRDADYMISEFEYRLEDYQRDCECRLNREIENKIFGECKKLLDDYTNMVKSIIDNIKIENFDFNRIRAFDAIKISNLYDIQCRNEHTRYRSETRVKDNPERKGFTGFFKFWKKKQISYTVAVEDGIDVDVRGVIVNIMSSFSSSIKRNISDMFKQANEQVEEYKAVFNENIDILNTEITNILEKLDSDTKESSVLEKRVKENQALANWFNEKDKAIRQVLEF</sequence>
<dbReference type="Pfam" id="PF00350">
    <property type="entry name" value="Dynamin_N"/>
    <property type="match status" value="1"/>
</dbReference>
<dbReference type="GO" id="GO:0008053">
    <property type="term" value="P:mitochondrial fusion"/>
    <property type="evidence" value="ECO:0007669"/>
    <property type="project" value="TreeGrafter"/>
</dbReference>
<dbReference type="InterPro" id="IPR045063">
    <property type="entry name" value="Dynamin_N"/>
</dbReference>
<proteinExistence type="predicted"/>
<evidence type="ECO:0000256" key="3">
    <source>
        <dbReference type="ARBA" id="ARBA00022801"/>
    </source>
</evidence>
<dbReference type="AlphaFoldDB" id="A0A3P3PZ47"/>
<dbReference type="GO" id="GO:0005525">
    <property type="term" value="F:GTP binding"/>
    <property type="evidence" value="ECO:0007669"/>
    <property type="project" value="UniProtKB-KW"/>
</dbReference>
<keyword evidence="8" id="KW-1185">Reference proteome</keyword>
<gene>
    <name evidence="7" type="ORF">EHW90_10330</name>
</gene>
<dbReference type="InterPro" id="IPR027094">
    <property type="entry name" value="Mitofusin_fam"/>
</dbReference>
<keyword evidence="5" id="KW-0472">Membrane</keyword>
<dbReference type="InterPro" id="IPR027417">
    <property type="entry name" value="P-loop_NTPase"/>
</dbReference>
<dbReference type="RefSeq" id="WP_124952700.1">
    <property type="nucleotide sequence ID" value="NZ_RRCM01000002.1"/>
</dbReference>
<dbReference type="GO" id="GO:0016020">
    <property type="term" value="C:membrane"/>
    <property type="evidence" value="ECO:0007669"/>
    <property type="project" value="UniProtKB-SubCell"/>
</dbReference>
<protein>
    <recommendedName>
        <fullName evidence="6">Dynamin N-terminal domain-containing protein</fullName>
    </recommendedName>
</protein>
<evidence type="ECO:0000259" key="6">
    <source>
        <dbReference type="Pfam" id="PF00350"/>
    </source>
</evidence>
<keyword evidence="4" id="KW-0342">GTP-binding</keyword>
<evidence type="ECO:0000313" key="7">
    <source>
        <dbReference type="EMBL" id="RRJ14095.1"/>
    </source>
</evidence>
<dbReference type="PANTHER" id="PTHR10465">
    <property type="entry name" value="TRANSMEMBRANE GTPASE FZO1"/>
    <property type="match status" value="1"/>
</dbReference>
<dbReference type="GO" id="GO:0003924">
    <property type="term" value="F:GTPase activity"/>
    <property type="evidence" value="ECO:0007669"/>
    <property type="project" value="InterPro"/>
</dbReference>
<dbReference type="PANTHER" id="PTHR10465:SF0">
    <property type="entry name" value="SARCALUMENIN"/>
    <property type="match status" value="1"/>
</dbReference>
<dbReference type="Gene3D" id="3.40.50.300">
    <property type="entry name" value="P-loop containing nucleotide triphosphate hydrolases"/>
    <property type="match status" value="1"/>
</dbReference>
<keyword evidence="3" id="KW-0378">Hydrolase</keyword>